<dbReference type="GO" id="GO:0009401">
    <property type="term" value="P:phosphoenolpyruvate-dependent sugar phosphotransferase system"/>
    <property type="evidence" value="ECO:0007669"/>
    <property type="project" value="InterPro"/>
</dbReference>
<feature type="transmembrane region" description="Helical" evidence="9">
    <location>
        <begin position="220"/>
        <end position="243"/>
    </location>
</feature>
<dbReference type="RefSeq" id="WP_004803696.1">
    <property type="nucleotide sequence ID" value="NZ_KB446649.1"/>
</dbReference>
<dbReference type="EMBL" id="AGEJ01000024">
    <property type="protein sequence ID" value="EMD16115.1"/>
    <property type="molecule type" value="Genomic_DNA"/>
</dbReference>
<comment type="subcellular location">
    <subcellularLocation>
        <location evidence="1">Cell membrane</location>
        <topology evidence="1">Multi-pass membrane protein</topology>
    </subcellularLocation>
</comment>
<dbReference type="InterPro" id="IPR003352">
    <property type="entry name" value="PTS_EIIC"/>
</dbReference>
<evidence type="ECO:0000256" key="7">
    <source>
        <dbReference type="ARBA" id="ARBA00023136"/>
    </source>
</evidence>
<protein>
    <recommendedName>
        <fullName evidence="8">Permease IIC component</fullName>
    </recommendedName>
</protein>
<dbReference type="BioCyc" id="ECAT999415-HMP:GTTI-1573-MONOMER"/>
<keyword evidence="12" id="KW-1185">Reference proteome</keyword>
<dbReference type="GO" id="GO:0008982">
    <property type="term" value="F:protein-N(PI)-phosphohistidine-sugar phosphotransferase activity"/>
    <property type="evidence" value="ECO:0007669"/>
    <property type="project" value="UniProtKB-UniRule"/>
</dbReference>
<feature type="transmembrane region" description="Helical" evidence="9">
    <location>
        <begin position="68"/>
        <end position="89"/>
    </location>
</feature>
<evidence type="ECO:0000256" key="2">
    <source>
        <dbReference type="ARBA" id="ARBA00022448"/>
    </source>
</evidence>
<sequence length="431" mass="46798">MGKINEFLERTLVPLANKLGQNKYLNSISTGFSYLLPVVMVGALFTLISSLNFQPYQALITKTGIKTLFSFASTVTTDMLAVYTVFLIAKAFGEKEGYGKESLFIATTALVSFMLMIPLKSVKTNGMTAAFLPTRFLGSAGLFSAMIIALFSAKIYLIILKKDITIKLPESVPPTISKSFSAIIPSLIIVFIFSFIRLGFSFTSYGDLNSLIYSVIQSPLVSLGRSPLTFVFCTALCSLLWFFGIHGGMIVMPILNTLYMPTLLENLAAYQGGKALPNLITQSTWMNFASLGGAGGTLGLCILMLFLAKSERYKSLGKLAIIPGICGINEPITFGFPMVLNTVMLIPMIITPMITFGISYLCMSIGLVPFPNGVANALGTPIGLSALMTVGWQGTILQLILVIVQMAVYYPFFKAADNNALKDEKMIEEKV</sequence>
<dbReference type="InterPro" id="IPR004796">
    <property type="entry name" value="PTS_IIC_cello"/>
</dbReference>
<evidence type="ECO:0000313" key="11">
    <source>
        <dbReference type="EMBL" id="EMD16115.1"/>
    </source>
</evidence>
<dbReference type="Pfam" id="PF02378">
    <property type="entry name" value="PTS_EIIC"/>
    <property type="match status" value="1"/>
</dbReference>
<evidence type="ECO:0000256" key="9">
    <source>
        <dbReference type="SAM" id="Phobius"/>
    </source>
</evidence>
<evidence type="ECO:0000256" key="1">
    <source>
        <dbReference type="ARBA" id="ARBA00004651"/>
    </source>
</evidence>
<dbReference type="STRING" id="999415.HMPREF9943_01518"/>
<dbReference type="PIRSF" id="PIRSF006351">
    <property type="entry name" value="PTS_EIIC-Cellobiose"/>
    <property type="match status" value="1"/>
</dbReference>
<evidence type="ECO:0000313" key="12">
    <source>
        <dbReference type="Proteomes" id="UP000011758"/>
    </source>
</evidence>
<dbReference type="PANTHER" id="PTHR33989:SF4">
    <property type="entry name" value="PTS SYSTEM N,N'-DIACETYLCHITOBIOSE-SPECIFIC EIIC COMPONENT"/>
    <property type="match status" value="1"/>
</dbReference>
<name>M2PZK1_9FIRM</name>
<feature type="transmembrane region" description="Helical" evidence="9">
    <location>
        <begin position="288"/>
        <end position="308"/>
    </location>
</feature>
<dbReference type="InterPro" id="IPR051088">
    <property type="entry name" value="PTS_Sugar-EIIC/EIIB"/>
</dbReference>
<comment type="function">
    <text evidence="8">The phosphoenolpyruvate-dependent sugar phosphotransferase system (PTS), a major carbohydrate active -transport system, catalyzes the phosphorylation of incoming sugar substrates concomitant with their translocation across the cell membrane.</text>
</comment>
<feature type="transmembrane region" description="Helical" evidence="9">
    <location>
        <begin position="390"/>
        <end position="412"/>
    </location>
</feature>
<dbReference type="Proteomes" id="UP000011758">
    <property type="component" value="Unassembled WGS sequence"/>
</dbReference>
<reference evidence="11 12" key="1">
    <citation type="submission" date="2013-02" db="EMBL/GenBank/DDBJ databases">
        <title>The Genome Sequence of Lactobacillus catenaformis F0143.</title>
        <authorList>
            <consortium name="The Broad Institute Genome Sequencing Platform"/>
            <person name="Earl A."/>
            <person name="Ward D."/>
            <person name="Feldgarden M."/>
            <person name="Gevers D."/>
            <person name="Izard J."/>
            <person name="Blanton J.M."/>
            <person name="Mathney J."/>
            <person name="Dewhirst F.E."/>
            <person name="Young S.K."/>
            <person name="Zeng Q."/>
            <person name="Gargeya S."/>
            <person name="Fitzgerald M."/>
            <person name="Haas B."/>
            <person name="Abouelleil A."/>
            <person name="Alvarado L."/>
            <person name="Arachchi H.M."/>
            <person name="Berlin A."/>
            <person name="Chapman S.B."/>
            <person name="Gearin G."/>
            <person name="Goldberg J."/>
            <person name="Griggs A."/>
            <person name="Gujja S."/>
            <person name="Hansen M."/>
            <person name="Heiman D."/>
            <person name="Howarth C."/>
            <person name="Larimer J."/>
            <person name="Lui A."/>
            <person name="MacDonald P.J.P."/>
            <person name="McCowen C."/>
            <person name="Montmayeur A."/>
            <person name="Murphy C."/>
            <person name="Neiman D."/>
            <person name="Pearson M."/>
            <person name="Priest M."/>
            <person name="Roberts A."/>
            <person name="Saif S."/>
            <person name="Shea T."/>
            <person name="Sisk P."/>
            <person name="Stolte C."/>
            <person name="Sykes S."/>
            <person name="Wortman J."/>
            <person name="Nusbaum C."/>
            <person name="Birren B."/>
        </authorList>
    </citation>
    <scope>NUCLEOTIDE SEQUENCE [LARGE SCALE GENOMIC DNA]</scope>
    <source>
        <strain evidence="11 12">OT 569</strain>
    </source>
</reference>
<feature type="transmembrane region" description="Helical" evidence="9">
    <location>
        <begin position="180"/>
        <end position="200"/>
    </location>
</feature>
<organism evidence="11 12">
    <name type="scientific">Eggerthia catenaformis OT 569 = DSM 20559</name>
    <dbReference type="NCBI Taxonomy" id="999415"/>
    <lineage>
        <taxon>Bacteria</taxon>
        <taxon>Bacillati</taxon>
        <taxon>Bacillota</taxon>
        <taxon>Erysipelotrichia</taxon>
        <taxon>Erysipelotrichales</taxon>
        <taxon>Coprobacillaceae</taxon>
        <taxon>Eggerthia</taxon>
    </lineage>
</organism>
<dbReference type="GO" id="GO:0005886">
    <property type="term" value="C:plasma membrane"/>
    <property type="evidence" value="ECO:0007669"/>
    <property type="project" value="UniProtKB-SubCell"/>
</dbReference>
<keyword evidence="7 8" id="KW-0472">Membrane</keyword>
<feature type="domain" description="PTS EIIC type-3" evidence="10">
    <location>
        <begin position="8"/>
        <end position="412"/>
    </location>
</feature>
<keyword evidence="6 9" id="KW-1133">Transmembrane helix</keyword>
<accession>M2PZK1</accession>
<keyword evidence="3 8" id="KW-1003">Cell membrane</keyword>
<evidence type="ECO:0000256" key="6">
    <source>
        <dbReference type="ARBA" id="ARBA00022989"/>
    </source>
</evidence>
<dbReference type="eggNOG" id="COG1455">
    <property type="taxonomic scope" value="Bacteria"/>
</dbReference>
<feature type="transmembrane region" description="Helical" evidence="9">
    <location>
        <begin position="101"/>
        <end position="119"/>
    </location>
</feature>
<keyword evidence="4 8" id="KW-0762">Sugar transport</keyword>
<evidence type="ECO:0000256" key="8">
    <source>
        <dbReference type="PIRNR" id="PIRNR006351"/>
    </source>
</evidence>
<feature type="transmembrane region" description="Helical" evidence="9">
    <location>
        <begin position="139"/>
        <end position="159"/>
    </location>
</feature>
<keyword evidence="2 8" id="KW-0813">Transport</keyword>
<keyword evidence="5 9" id="KW-0812">Transmembrane</keyword>
<evidence type="ECO:0000256" key="4">
    <source>
        <dbReference type="ARBA" id="ARBA00022597"/>
    </source>
</evidence>
<proteinExistence type="predicted"/>
<feature type="transmembrane region" description="Helical" evidence="9">
    <location>
        <begin position="345"/>
        <end position="370"/>
    </location>
</feature>
<dbReference type="AlphaFoldDB" id="M2PZK1"/>
<dbReference type="PROSITE" id="PS51105">
    <property type="entry name" value="PTS_EIIC_TYPE_3"/>
    <property type="match status" value="1"/>
</dbReference>
<dbReference type="OrthoDB" id="1550290at2"/>
<dbReference type="GO" id="GO:1901264">
    <property type="term" value="P:carbohydrate derivative transport"/>
    <property type="evidence" value="ECO:0007669"/>
    <property type="project" value="TreeGrafter"/>
</dbReference>
<feature type="transmembrane region" description="Helical" evidence="9">
    <location>
        <begin position="24"/>
        <end position="48"/>
    </location>
</feature>
<comment type="caution">
    <text evidence="11">The sequence shown here is derived from an EMBL/GenBank/DDBJ whole genome shotgun (WGS) entry which is preliminary data.</text>
</comment>
<dbReference type="InterPro" id="IPR004501">
    <property type="entry name" value="PTS_EIIC_3"/>
</dbReference>
<evidence type="ECO:0000259" key="10">
    <source>
        <dbReference type="PROSITE" id="PS51105"/>
    </source>
</evidence>
<evidence type="ECO:0000256" key="5">
    <source>
        <dbReference type="ARBA" id="ARBA00022692"/>
    </source>
</evidence>
<dbReference type="PANTHER" id="PTHR33989">
    <property type="match status" value="1"/>
</dbReference>
<dbReference type="PATRIC" id="fig|999415.3.peg.1545"/>
<evidence type="ECO:0000256" key="3">
    <source>
        <dbReference type="ARBA" id="ARBA00022475"/>
    </source>
</evidence>
<dbReference type="NCBIfam" id="TIGR00410">
    <property type="entry name" value="lacE"/>
    <property type="match status" value="1"/>
</dbReference>
<gene>
    <name evidence="11" type="ORF">HMPREF9943_01518</name>
</gene>